<evidence type="ECO:0000313" key="2">
    <source>
        <dbReference type="EMBL" id="MBX44950.1"/>
    </source>
</evidence>
<protein>
    <submittedName>
        <fullName evidence="2">Uncharacterized protein</fullName>
    </submittedName>
</protein>
<name>A0A2P2NRB0_RHIMU</name>
<evidence type="ECO:0000256" key="1">
    <source>
        <dbReference type="SAM" id="Phobius"/>
    </source>
</evidence>
<keyword evidence="1" id="KW-0812">Transmembrane</keyword>
<accession>A0A2P2NRB0</accession>
<reference evidence="2" key="1">
    <citation type="submission" date="2018-02" db="EMBL/GenBank/DDBJ databases">
        <title>Rhizophora mucronata_Transcriptome.</title>
        <authorList>
            <person name="Meera S.P."/>
            <person name="Sreeshan A."/>
            <person name="Augustine A."/>
        </authorList>
    </citation>
    <scope>NUCLEOTIDE SEQUENCE</scope>
    <source>
        <tissue evidence="2">Leaf</tissue>
    </source>
</reference>
<sequence>MVMGSGCWLRSGWLFWHLSCLVVPSMLVLQAKRLRLVLQVQGYRHRTPWHCKQPLLGF</sequence>
<dbReference type="EMBL" id="GGEC01064466">
    <property type="protein sequence ID" value="MBX44950.1"/>
    <property type="molecule type" value="Transcribed_RNA"/>
</dbReference>
<organism evidence="2">
    <name type="scientific">Rhizophora mucronata</name>
    <name type="common">Asiatic mangrove</name>
    <dbReference type="NCBI Taxonomy" id="61149"/>
    <lineage>
        <taxon>Eukaryota</taxon>
        <taxon>Viridiplantae</taxon>
        <taxon>Streptophyta</taxon>
        <taxon>Embryophyta</taxon>
        <taxon>Tracheophyta</taxon>
        <taxon>Spermatophyta</taxon>
        <taxon>Magnoliopsida</taxon>
        <taxon>eudicotyledons</taxon>
        <taxon>Gunneridae</taxon>
        <taxon>Pentapetalae</taxon>
        <taxon>rosids</taxon>
        <taxon>fabids</taxon>
        <taxon>Malpighiales</taxon>
        <taxon>Rhizophoraceae</taxon>
        <taxon>Rhizophora</taxon>
    </lineage>
</organism>
<dbReference type="AlphaFoldDB" id="A0A2P2NRB0"/>
<keyword evidence="1" id="KW-1133">Transmembrane helix</keyword>
<proteinExistence type="predicted"/>
<feature type="transmembrane region" description="Helical" evidence="1">
    <location>
        <begin position="12"/>
        <end position="29"/>
    </location>
</feature>
<keyword evidence="1" id="KW-0472">Membrane</keyword>